<accession>A0A6S7HZ65</accession>
<gene>
    <name evidence="1" type="ORF">PACLA_8A083469</name>
</gene>
<dbReference type="EMBL" id="CACRXK020006451">
    <property type="protein sequence ID" value="CAB4009433.1"/>
    <property type="molecule type" value="Genomic_DNA"/>
</dbReference>
<name>A0A6S7HZ65_PARCT</name>
<dbReference type="Proteomes" id="UP001152795">
    <property type="component" value="Unassembled WGS sequence"/>
</dbReference>
<dbReference type="AlphaFoldDB" id="A0A6S7HZ65"/>
<evidence type="ECO:0000313" key="1">
    <source>
        <dbReference type="EMBL" id="CAB4009433.1"/>
    </source>
</evidence>
<evidence type="ECO:0000313" key="2">
    <source>
        <dbReference type="Proteomes" id="UP001152795"/>
    </source>
</evidence>
<keyword evidence="2" id="KW-1185">Reference proteome</keyword>
<sequence>MSDASHQKWTWALKAYKDWQTERNVSISKDPDSDQLLMDTSVGKMSDEKLDNILGRFVVKEETLTGKNTQERLFMK</sequence>
<protein>
    <submittedName>
        <fullName evidence="1">Uncharacterized protein</fullName>
    </submittedName>
</protein>
<organism evidence="1 2">
    <name type="scientific">Paramuricea clavata</name>
    <name type="common">Red gorgonian</name>
    <name type="synonym">Violescent sea-whip</name>
    <dbReference type="NCBI Taxonomy" id="317549"/>
    <lineage>
        <taxon>Eukaryota</taxon>
        <taxon>Metazoa</taxon>
        <taxon>Cnidaria</taxon>
        <taxon>Anthozoa</taxon>
        <taxon>Octocorallia</taxon>
        <taxon>Malacalcyonacea</taxon>
        <taxon>Plexauridae</taxon>
        <taxon>Paramuricea</taxon>
    </lineage>
</organism>
<comment type="caution">
    <text evidence="1">The sequence shown here is derived from an EMBL/GenBank/DDBJ whole genome shotgun (WGS) entry which is preliminary data.</text>
</comment>
<proteinExistence type="predicted"/>
<reference evidence="1" key="1">
    <citation type="submission" date="2020-04" db="EMBL/GenBank/DDBJ databases">
        <authorList>
            <person name="Alioto T."/>
            <person name="Alioto T."/>
            <person name="Gomez Garrido J."/>
        </authorList>
    </citation>
    <scope>NUCLEOTIDE SEQUENCE</scope>
    <source>
        <strain evidence="1">A484AB</strain>
    </source>
</reference>